<reference evidence="2" key="1">
    <citation type="submission" date="2015-07" db="EMBL/GenBank/DDBJ databases">
        <title>Complete Genome of Thermincola ferriacetica strain Z-0001T.</title>
        <authorList>
            <person name="Lusk B."/>
            <person name="Badalamenti J.P."/>
            <person name="Parameswaran P."/>
            <person name="Bond D.R."/>
            <person name="Torres C.I."/>
        </authorList>
    </citation>
    <scope>NUCLEOTIDE SEQUENCE [LARGE SCALE GENOMIC DNA]</scope>
    <source>
        <strain evidence="2">Z-0001</strain>
    </source>
</reference>
<evidence type="ECO:0000313" key="1">
    <source>
        <dbReference type="EMBL" id="KNZ70969.1"/>
    </source>
</evidence>
<dbReference type="EMBL" id="LGTE01000001">
    <property type="protein sequence ID" value="KNZ70969.1"/>
    <property type="molecule type" value="Genomic_DNA"/>
</dbReference>
<dbReference type="AlphaFoldDB" id="A0A0L6W797"/>
<comment type="caution">
    <text evidence="1">The sequence shown here is derived from an EMBL/GenBank/DDBJ whole genome shotgun (WGS) entry which is preliminary data.</text>
</comment>
<accession>A0A0L6W797</accession>
<dbReference type="Proteomes" id="UP000037175">
    <property type="component" value="Unassembled WGS sequence"/>
</dbReference>
<proteinExistence type="predicted"/>
<keyword evidence="2" id="KW-1185">Reference proteome</keyword>
<evidence type="ECO:0000313" key="2">
    <source>
        <dbReference type="Proteomes" id="UP000037175"/>
    </source>
</evidence>
<name>A0A0L6W797_9FIRM</name>
<organism evidence="1 2">
    <name type="scientific">Thermincola ferriacetica</name>
    <dbReference type="NCBI Taxonomy" id="281456"/>
    <lineage>
        <taxon>Bacteria</taxon>
        <taxon>Bacillati</taxon>
        <taxon>Bacillota</taxon>
        <taxon>Clostridia</taxon>
        <taxon>Eubacteriales</taxon>
        <taxon>Thermincolaceae</taxon>
        <taxon>Thermincola</taxon>
    </lineage>
</organism>
<sequence>MHTMKFKKISIFLYLLGCLAILGGLAYNNIRNQVPTQQVSASWTNYYANPDELFDAADVVVKGKVKKVGEAFVKHEPDVITTNVIFEPKEVYKNTLGKDLPTEITIDQDGGIYKGVNYKVDKVEILEEGKNYVLFLRYAADQDLYCILSGYQGQFKIKGDKAENPAPERSMDYKVLEQKIKEKQASKKKE</sequence>
<gene>
    <name evidence="1" type="ORF">Tfer_0038</name>
</gene>
<protein>
    <submittedName>
        <fullName evidence="1">Uncharacterized protein</fullName>
    </submittedName>
</protein>